<proteinExistence type="predicted"/>
<evidence type="ECO:0000256" key="2">
    <source>
        <dbReference type="SAM" id="MobiDB-lite"/>
    </source>
</evidence>
<dbReference type="EMBL" id="KN836006">
    <property type="protein sequence ID" value="KIK33166.1"/>
    <property type="molecule type" value="Genomic_DNA"/>
</dbReference>
<keyword evidence="4" id="KW-1185">Reference proteome</keyword>
<accession>A0A0C9ZUU9</accession>
<sequence>LQGVKSAQLENQALKERLRAVEEQNKVLSANSKGCRKQDNKVSEDISAFGTELKVCAKRYGLTINMFPPPAALLKVALPNPVPPFNTAARYATTGSQEIATLAELYDTLPQHLHHLVPMNRFTHVFSKALCAGRASELNKLRSAAGQIFELPQHYFAISHARDTEPKIRQLLGITGKAGESYPLLPPMLFPGNTIDRSRRTLFGNWQPIANTLSCCLKGRTSLSNQGRRQGGAPPNAVKWGVTAVTPGAVAWAIVANIFLLSPDQEFPQEGKGKTSRINYSTVFAFFKEFLICDWEKPRLKGIIKNINNFVFERTSRPSHDLNMRDSAEDLEEEMRLARLGLAAEAGDSEDMSDHEEFKGDKNGTSIDVLTEATGTITICDPDEAPVPPEPMISTTDTTTSALTVLSNSAVITGSSPRAYDGPGDGTEVVLIEETNIQSVKPKSKAGPRPKKSKAQEGDDIDSGPATAP</sequence>
<reference evidence="4" key="2">
    <citation type="submission" date="2015-01" db="EMBL/GenBank/DDBJ databases">
        <title>Evolutionary Origins and Diversification of the Mycorrhizal Mutualists.</title>
        <authorList>
            <consortium name="DOE Joint Genome Institute"/>
            <consortium name="Mycorrhizal Genomics Consortium"/>
            <person name="Kohler A."/>
            <person name="Kuo A."/>
            <person name="Nagy L.G."/>
            <person name="Floudas D."/>
            <person name="Copeland A."/>
            <person name="Barry K.W."/>
            <person name="Cichocki N."/>
            <person name="Veneault-Fourrey C."/>
            <person name="LaButti K."/>
            <person name="Lindquist E.A."/>
            <person name="Lipzen A."/>
            <person name="Lundell T."/>
            <person name="Morin E."/>
            <person name="Murat C."/>
            <person name="Riley R."/>
            <person name="Ohm R."/>
            <person name="Sun H."/>
            <person name="Tunlid A."/>
            <person name="Henrissat B."/>
            <person name="Grigoriev I.V."/>
            <person name="Hibbett D.S."/>
            <person name="Martin F."/>
        </authorList>
    </citation>
    <scope>NUCLEOTIDE SEQUENCE [LARGE SCALE GENOMIC DNA]</scope>
    <source>
        <strain evidence="4">UH-Slu-Lm8-n1</strain>
    </source>
</reference>
<reference evidence="3 4" key="1">
    <citation type="submission" date="2014-04" db="EMBL/GenBank/DDBJ databases">
        <authorList>
            <consortium name="DOE Joint Genome Institute"/>
            <person name="Kuo A."/>
            <person name="Ruytinx J."/>
            <person name="Rineau F."/>
            <person name="Colpaert J."/>
            <person name="Kohler A."/>
            <person name="Nagy L.G."/>
            <person name="Floudas D."/>
            <person name="Copeland A."/>
            <person name="Barry K.W."/>
            <person name="Cichocki N."/>
            <person name="Veneault-Fourrey C."/>
            <person name="LaButti K."/>
            <person name="Lindquist E.A."/>
            <person name="Lipzen A."/>
            <person name="Lundell T."/>
            <person name="Morin E."/>
            <person name="Murat C."/>
            <person name="Sun H."/>
            <person name="Tunlid A."/>
            <person name="Henrissat B."/>
            <person name="Grigoriev I.V."/>
            <person name="Hibbett D.S."/>
            <person name="Martin F."/>
            <person name="Nordberg H.P."/>
            <person name="Cantor M.N."/>
            <person name="Hua S.X."/>
        </authorList>
    </citation>
    <scope>NUCLEOTIDE SEQUENCE [LARGE SCALE GENOMIC DNA]</scope>
    <source>
        <strain evidence="3 4">UH-Slu-Lm8-n1</strain>
    </source>
</reference>
<dbReference type="STRING" id="930992.A0A0C9ZUU9"/>
<name>A0A0C9ZUU9_9AGAM</name>
<dbReference type="HOGENOM" id="CLU_046463_0_0_1"/>
<dbReference type="Pfam" id="PF20414">
    <property type="entry name" value="DUF6698"/>
    <property type="match status" value="1"/>
</dbReference>
<evidence type="ECO:0000313" key="4">
    <source>
        <dbReference type="Proteomes" id="UP000054485"/>
    </source>
</evidence>
<feature type="coiled-coil region" evidence="1">
    <location>
        <begin position="4"/>
        <end position="31"/>
    </location>
</feature>
<feature type="compositionally biased region" description="Basic residues" evidence="2">
    <location>
        <begin position="442"/>
        <end position="453"/>
    </location>
</feature>
<evidence type="ECO:0000313" key="3">
    <source>
        <dbReference type="EMBL" id="KIK33166.1"/>
    </source>
</evidence>
<feature type="region of interest" description="Disordered" evidence="2">
    <location>
        <begin position="434"/>
        <end position="469"/>
    </location>
</feature>
<dbReference type="OrthoDB" id="3231188at2759"/>
<evidence type="ECO:0000256" key="1">
    <source>
        <dbReference type="SAM" id="Coils"/>
    </source>
</evidence>
<organism evidence="3 4">
    <name type="scientific">Suillus luteus UH-Slu-Lm8-n1</name>
    <dbReference type="NCBI Taxonomy" id="930992"/>
    <lineage>
        <taxon>Eukaryota</taxon>
        <taxon>Fungi</taxon>
        <taxon>Dikarya</taxon>
        <taxon>Basidiomycota</taxon>
        <taxon>Agaricomycotina</taxon>
        <taxon>Agaricomycetes</taxon>
        <taxon>Agaricomycetidae</taxon>
        <taxon>Boletales</taxon>
        <taxon>Suillineae</taxon>
        <taxon>Suillaceae</taxon>
        <taxon>Suillus</taxon>
    </lineage>
</organism>
<dbReference type="Proteomes" id="UP000054485">
    <property type="component" value="Unassembled WGS sequence"/>
</dbReference>
<dbReference type="InterPro" id="IPR046521">
    <property type="entry name" value="DUF6698"/>
</dbReference>
<keyword evidence="1" id="KW-0175">Coiled coil</keyword>
<feature type="non-terminal residue" evidence="3">
    <location>
        <position position="1"/>
    </location>
</feature>
<gene>
    <name evidence="3" type="ORF">CY34DRAFT_100089</name>
</gene>
<protein>
    <submittedName>
        <fullName evidence="3">Uncharacterized protein</fullName>
    </submittedName>
</protein>
<dbReference type="AlphaFoldDB" id="A0A0C9ZUU9"/>
<dbReference type="InParanoid" id="A0A0C9ZUU9"/>